<dbReference type="Pfam" id="PF02464">
    <property type="entry name" value="CinA"/>
    <property type="match status" value="1"/>
</dbReference>
<name>A0A381N9D5_9ZZZZ</name>
<dbReference type="InterPro" id="IPR050101">
    <property type="entry name" value="CinA"/>
</dbReference>
<dbReference type="InterPro" id="IPR008135">
    <property type="entry name" value="Competence-induced_CinA"/>
</dbReference>
<dbReference type="InterPro" id="IPR001453">
    <property type="entry name" value="MoaB/Mog_dom"/>
</dbReference>
<dbReference type="CDD" id="cd00885">
    <property type="entry name" value="cinA"/>
    <property type="match status" value="1"/>
</dbReference>
<dbReference type="InterPro" id="IPR036653">
    <property type="entry name" value="CinA-like_C"/>
</dbReference>
<gene>
    <name evidence="2" type="ORF">METZ01_LOCUS4085</name>
</gene>
<evidence type="ECO:0000259" key="1">
    <source>
        <dbReference type="SMART" id="SM00852"/>
    </source>
</evidence>
<dbReference type="NCBIfam" id="TIGR00200">
    <property type="entry name" value="cinA_nterm"/>
    <property type="match status" value="1"/>
</dbReference>
<protein>
    <recommendedName>
        <fullName evidence="1">MoaB/Mog domain-containing protein</fullName>
    </recommendedName>
</protein>
<dbReference type="InterPro" id="IPR036425">
    <property type="entry name" value="MoaB/Mog-like_dom_sf"/>
</dbReference>
<evidence type="ECO:0000313" key="2">
    <source>
        <dbReference type="EMBL" id="SUZ51231.1"/>
    </source>
</evidence>
<dbReference type="Pfam" id="PF00994">
    <property type="entry name" value="MoCF_biosynth"/>
    <property type="match status" value="1"/>
</dbReference>
<dbReference type="SUPFAM" id="SSF142433">
    <property type="entry name" value="CinA-like"/>
    <property type="match status" value="1"/>
</dbReference>
<accession>A0A381N9D5</accession>
<reference evidence="2" key="1">
    <citation type="submission" date="2018-05" db="EMBL/GenBank/DDBJ databases">
        <authorList>
            <person name="Lanie J.A."/>
            <person name="Ng W.-L."/>
            <person name="Kazmierczak K.M."/>
            <person name="Andrzejewski T.M."/>
            <person name="Davidsen T.M."/>
            <person name="Wayne K.J."/>
            <person name="Tettelin H."/>
            <person name="Glass J.I."/>
            <person name="Rusch D."/>
            <person name="Podicherti R."/>
            <person name="Tsui H.-C.T."/>
            <person name="Winkler M.E."/>
        </authorList>
    </citation>
    <scope>NUCLEOTIDE SEQUENCE</scope>
</reference>
<dbReference type="Pfam" id="PF18146">
    <property type="entry name" value="CinA_KH"/>
    <property type="match status" value="1"/>
</dbReference>
<dbReference type="InterPro" id="IPR041424">
    <property type="entry name" value="CinA_KH"/>
</dbReference>
<proteinExistence type="inferred from homology"/>
<dbReference type="Gene3D" id="3.40.980.10">
    <property type="entry name" value="MoaB/Mog-like domain"/>
    <property type="match status" value="1"/>
</dbReference>
<organism evidence="2">
    <name type="scientific">marine metagenome</name>
    <dbReference type="NCBI Taxonomy" id="408172"/>
    <lineage>
        <taxon>unclassified sequences</taxon>
        <taxon>metagenomes</taxon>
        <taxon>ecological metagenomes</taxon>
    </lineage>
</organism>
<dbReference type="HAMAP" id="MF_00226_B">
    <property type="entry name" value="CinA_B"/>
    <property type="match status" value="1"/>
</dbReference>
<dbReference type="Gene3D" id="3.30.70.2860">
    <property type="match status" value="1"/>
</dbReference>
<dbReference type="InterPro" id="IPR008136">
    <property type="entry name" value="CinA_C"/>
</dbReference>
<dbReference type="NCBIfam" id="TIGR00199">
    <property type="entry name" value="PncC_domain"/>
    <property type="match status" value="1"/>
</dbReference>
<dbReference type="AlphaFoldDB" id="A0A381N9D5"/>
<dbReference type="SUPFAM" id="SSF53218">
    <property type="entry name" value="Molybdenum cofactor biosynthesis proteins"/>
    <property type="match status" value="1"/>
</dbReference>
<dbReference type="PIRSF" id="PIRSF006728">
    <property type="entry name" value="CinA"/>
    <property type="match status" value="1"/>
</dbReference>
<dbReference type="EMBL" id="UINC01000212">
    <property type="protein sequence ID" value="SUZ51231.1"/>
    <property type="molecule type" value="Genomic_DNA"/>
</dbReference>
<feature type="domain" description="MoaB/Mog" evidence="1">
    <location>
        <begin position="3"/>
        <end position="166"/>
    </location>
</feature>
<dbReference type="PANTHER" id="PTHR13939:SF0">
    <property type="entry name" value="NMN AMIDOHYDROLASE-LIKE PROTEIN YFAY"/>
    <property type="match status" value="1"/>
</dbReference>
<sequence>MGIGTELLMGELTDINSSWIASRLPSLGIELQWVSIIGDDLLRLTEAFKRGMERSDIIFTTGGLGPTQDDLTREAIAAAFGETPTIQQEVVDDLERYFAARGGPMPQHNIKQANLIPSARFVPNRNGTAPGWWAERDGKIVICMPGPPAENHSMWEEQVEPQLAELIEDEVTITRNIKTFGMSEGAVDEIVSEFFGVENPYLGIYSKADGIHLRVIARAKTIQAAQQMIVPVEQAIHERLGEYVWGYDDDTPAEAAGRSLLENGLSLAVIEMCTGGALTNSITDVPDSLTYFKGSTVAYDGSALSASGVPTEVIEKHGVVSQETANAMAETVRQYFNADLGVAVTGVPGPGEFEGKPLGLAYITITNGQKTREMEMRLPPRRVTIKRRVPNQALIELRRLVEETR</sequence>
<dbReference type="Gene3D" id="3.90.950.20">
    <property type="entry name" value="CinA-like"/>
    <property type="match status" value="1"/>
</dbReference>
<dbReference type="SMART" id="SM00852">
    <property type="entry name" value="MoCF_biosynth"/>
    <property type="match status" value="1"/>
</dbReference>
<dbReference type="PANTHER" id="PTHR13939">
    <property type="entry name" value="NICOTINAMIDE-NUCLEOTIDE AMIDOHYDROLASE PNCC"/>
    <property type="match status" value="1"/>
</dbReference>